<reference evidence="12 13" key="1">
    <citation type="submission" date="2017-07" db="EMBL/GenBank/DDBJ databases">
        <title>Elstera cyanobacteriorum sp. nov., a novel bacterium isolated from cyanobacterial aggregates in a eutrophic lake.</title>
        <authorList>
            <person name="Cai H."/>
        </authorList>
    </citation>
    <scope>NUCLEOTIDE SEQUENCE [LARGE SCALE GENOMIC DNA]</scope>
    <source>
        <strain evidence="12 13">TH019</strain>
    </source>
</reference>
<comment type="pathway">
    <text evidence="1 9">Amino-acid biosynthesis; L-tryptophan biosynthesis; L-tryptophan from chorismate: step 2/5.</text>
</comment>
<evidence type="ECO:0000256" key="5">
    <source>
        <dbReference type="ARBA" id="ARBA00022822"/>
    </source>
</evidence>
<dbReference type="EC" id="2.4.2.18" evidence="9"/>
<keyword evidence="9" id="KW-0460">Magnesium</keyword>
<dbReference type="RefSeq" id="WP_094407768.1">
    <property type="nucleotide sequence ID" value="NZ_BMJZ01000009.1"/>
</dbReference>
<feature type="binding site" evidence="9">
    <location>
        <position position="92"/>
    </location>
    <ligand>
        <name>Mg(2+)</name>
        <dbReference type="ChEBI" id="CHEBI:18420"/>
        <label>1</label>
    </ligand>
</feature>
<dbReference type="InterPro" id="IPR036320">
    <property type="entry name" value="Glycosyl_Trfase_fam3_N_dom_sf"/>
</dbReference>
<evidence type="ECO:0000256" key="8">
    <source>
        <dbReference type="ARBA" id="ARBA00061188"/>
    </source>
</evidence>
<dbReference type="Proteomes" id="UP000216361">
    <property type="component" value="Unassembled WGS sequence"/>
</dbReference>
<evidence type="ECO:0000256" key="1">
    <source>
        <dbReference type="ARBA" id="ARBA00004907"/>
    </source>
</evidence>
<evidence type="ECO:0000256" key="4">
    <source>
        <dbReference type="ARBA" id="ARBA00022679"/>
    </source>
</evidence>
<keyword evidence="4 9" id="KW-0808">Transferase</keyword>
<dbReference type="InterPro" id="IPR005940">
    <property type="entry name" value="Anthranilate_Pribosyl_Tfrase"/>
</dbReference>
<dbReference type="AlphaFoldDB" id="A0A255XUE2"/>
<feature type="binding site" evidence="9">
    <location>
        <position position="120"/>
    </location>
    <ligand>
        <name>5-phospho-alpha-D-ribose 1-diphosphate</name>
        <dbReference type="ChEBI" id="CHEBI:58017"/>
    </ligand>
</feature>
<comment type="function">
    <text evidence="9">Catalyzes the transfer of the phosphoribosyl group of 5-phosphorylribose-1-pyrophosphate (PRPP) to anthranilate to yield N-(5'-phosphoribosyl)-anthranilate (PRA).</text>
</comment>
<evidence type="ECO:0000256" key="9">
    <source>
        <dbReference type="HAMAP-Rule" id="MF_00211"/>
    </source>
</evidence>
<feature type="domain" description="Glycosyl transferase family 3 N-terminal" evidence="11">
    <location>
        <begin position="4"/>
        <end position="65"/>
    </location>
</feature>
<dbReference type="InterPro" id="IPR035902">
    <property type="entry name" value="Nuc_phospho_transferase"/>
</dbReference>
<feature type="binding site" evidence="9">
    <location>
        <position position="226"/>
    </location>
    <ligand>
        <name>Mg(2+)</name>
        <dbReference type="ChEBI" id="CHEBI:18420"/>
        <label>1</label>
    </ligand>
</feature>
<evidence type="ECO:0000256" key="2">
    <source>
        <dbReference type="ARBA" id="ARBA00022605"/>
    </source>
</evidence>
<name>A0A255XUE2_9PROT</name>
<dbReference type="GO" id="GO:0000287">
    <property type="term" value="F:magnesium ion binding"/>
    <property type="evidence" value="ECO:0007669"/>
    <property type="project" value="UniProtKB-UniRule"/>
</dbReference>
<comment type="caution">
    <text evidence="12">The sequence shown here is derived from an EMBL/GenBank/DDBJ whole genome shotgun (WGS) entry which is preliminary data.</text>
</comment>
<dbReference type="SUPFAM" id="SSF52418">
    <property type="entry name" value="Nucleoside phosphorylase/phosphoribosyltransferase catalytic domain"/>
    <property type="match status" value="1"/>
</dbReference>
<keyword evidence="6 9" id="KW-0057">Aromatic amino acid biosynthesis</keyword>
<proteinExistence type="inferred from homology"/>
<comment type="subunit">
    <text evidence="9">Homodimer.</text>
</comment>
<feature type="binding site" evidence="9">
    <location>
        <position position="225"/>
    </location>
    <ligand>
        <name>Mg(2+)</name>
        <dbReference type="ChEBI" id="CHEBI:18420"/>
        <label>2</label>
    </ligand>
</feature>
<dbReference type="InterPro" id="IPR017459">
    <property type="entry name" value="Glycosyl_Trfase_fam3_N_dom"/>
</dbReference>
<dbReference type="EMBL" id="NOXS01000027">
    <property type="protein sequence ID" value="OYQ20616.1"/>
    <property type="molecule type" value="Genomic_DNA"/>
</dbReference>
<comment type="similarity">
    <text evidence="8">In the C-terminal section; belongs to the anthranilate phosphoribosyltransferase family.</text>
</comment>
<dbReference type="HAMAP" id="MF_00211">
    <property type="entry name" value="TrpD"/>
    <property type="match status" value="1"/>
</dbReference>
<dbReference type="Pfam" id="PF02885">
    <property type="entry name" value="Glycos_trans_3N"/>
    <property type="match status" value="1"/>
</dbReference>
<comment type="catalytic activity">
    <reaction evidence="7 9">
        <text>N-(5-phospho-beta-D-ribosyl)anthranilate + diphosphate = 5-phospho-alpha-D-ribose 1-diphosphate + anthranilate</text>
        <dbReference type="Rhea" id="RHEA:11768"/>
        <dbReference type="ChEBI" id="CHEBI:16567"/>
        <dbReference type="ChEBI" id="CHEBI:18277"/>
        <dbReference type="ChEBI" id="CHEBI:33019"/>
        <dbReference type="ChEBI" id="CHEBI:58017"/>
        <dbReference type="EC" id="2.4.2.18"/>
    </reaction>
</comment>
<evidence type="ECO:0000313" key="12">
    <source>
        <dbReference type="EMBL" id="OYQ20616.1"/>
    </source>
</evidence>
<keyword evidence="5 9" id="KW-0822">Tryptophan biosynthesis</keyword>
<feature type="binding site" evidence="9">
    <location>
        <begin position="90"/>
        <end position="93"/>
    </location>
    <ligand>
        <name>5-phospho-alpha-D-ribose 1-diphosphate</name>
        <dbReference type="ChEBI" id="CHEBI:58017"/>
    </ligand>
</feature>
<feature type="binding site" evidence="9">
    <location>
        <position position="80"/>
    </location>
    <ligand>
        <name>5-phospho-alpha-D-ribose 1-diphosphate</name>
        <dbReference type="ChEBI" id="CHEBI:58017"/>
    </ligand>
</feature>
<accession>A0A255XUE2</accession>
<keyword evidence="3 9" id="KW-0328">Glycosyltransferase</keyword>
<evidence type="ECO:0000256" key="6">
    <source>
        <dbReference type="ARBA" id="ARBA00023141"/>
    </source>
</evidence>
<evidence type="ECO:0000256" key="3">
    <source>
        <dbReference type="ARBA" id="ARBA00022676"/>
    </source>
</evidence>
<gene>
    <name evidence="9 12" type="primary">trpD</name>
    <name evidence="12" type="ORF">CHR90_04400</name>
</gene>
<feature type="domain" description="Glycosyl transferase family 3" evidence="10">
    <location>
        <begin position="78"/>
        <end position="324"/>
    </location>
</feature>
<feature type="binding site" evidence="9">
    <location>
        <position position="226"/>
    </location>
    <ligand>
        <name>Mg(2+)</name>
        <dbReference type="ChEBI" id="CHEBI:18420"/>
        <label>2</label>
    </ligand>
</feature>
<evidence type="ECO:0000313" key="13">
    <source>
        <dbReference type="Proteomes" id="UP000216361"/>
    </source>
</evidence>
<dbReference type="PANTHER" id="PTHR43285:SF2">
    <property type="entry name" value="ANTHRANILATE PHOSPHORIBOSYLTRANSFERASE"/>
    <property type="match status" value="1"/>
</dbReference>
<feature type="binding site" evidence="9">
    <location>
        <position position="166"/>
    </location>
    <ligand>
        <name>anthranilate</name>
        <dbReference type="ChEBI" id="CHEBI:16567"/>
        <label>2</label>
    </ligand>
</feature>
<feature type="binding site" evidence="9">
    <location>
        <begin position="108"/>
        <end position="116"/>
    </location>
    <ligand>
        <name>5-phospho-alpha-D-ribose 1-diphosphate</name>
        <dbReference type="ChEBI" id="CHEBI:58017"/>
    </ligand>
</feature>
<organism evidence="12 13">
    <name type="scientific">Elstera cyanobacteriorum</name>
    <dbReference type="NCBI Taxonomy" id="2022747"/>
    <lineage>
        <taxon>Bacteria</taxon>
        <taxon>Pseudomonadati</taxon>
        <taxon>Pseudomonadota</taxon>
        <taxon>Alphaproteobacteria</taxon>
        <taxon>Rhodospirillales</taxon>
        <taxon>Rhodospirillaceae</taxon>
        <taxon>Elstera</taxon>
    </lineage>
</organism>
<dbReference type="OrthoDB" id="9806430at2"/>
<comment type="similarity">
    <text evidence="9">Belongs to the anthranilate phosphoribosyltransferase family.</text>
</comment>
<dbReference type="Pfam" id="PF00591">
    <property type="entry name" value="Glycos_transf_3"/>
    <property type="match status" value="1"/>
</dbReference>
<evidence type="ECO:0000259" key="11">
    <source>
        <dbReference type="Pfam" id="PF02885"/>
    </source>
</evidence>
<dbReference type="Gene3D" id="3.40.1030.10">
    <property type="entry name" value="Nucleoside phosphorylase/phosphoribosyltransferase catalytic domain"/>
    <property type="match status" value="1"/>
</dbReference>
<feature type="binding site" evidence="9">
    <location>
        <position position="80"/>
    </location>
    <ligand>
        <name>anthranilate</name>
        <dbReference type="ChEBI" id="CHEBI:16567"/>
        <label>1</label>
    </ligand>
</feature>
<dbReference type="FunFam" id="3.40.1030.10:FF:000002">
    <property type="entry name" value="Anthranilate phosphoribosyltransferase"/>
    <property type="match status" value="1"/>
</dbReference>
<keyword evidence="13" id="KW-1185">Reference proteome</keyword>
<keyword evidence="9" id="KW-0479">Metal-binding</keyword>
<dbReference type="PANTHER" id="PTHR43285">
    <property type="entry name" value="ANTHRANILATE PHOSPHORIBOSYLTRANSFERASE"/>
    <property type="match status" value="1"/>
</dbReference>
<dbReference type="GO" id="GO:0004048">
    <property type="term" value="F:anthranilate phosphoribosyltransferase activity"/>
    <property type="evidence" value="ECO:0007669"/>
    <property type="project" value="UniProtKB-UniRule"/>
</dbReference>
<evidence type="ECO:0000259" key="10">
    <source>
        <dbReference type="Pfam" id="PF00591"/>
    </source>
</evidence>
<dbReference type="SUPFAM" id="SSF47648">
    <property type="entry name" value="Nucleoside phosphorylase/phosphoribosyltransferase N-terminal domain"/>
    <property type="match status" value="1"/>
</dbReference>
<keyword evidence="2 9" id="KW-0028">Amino-acid biosynthesis</keyword>
<dbReference type="UniPathway" id="UPA00035">
    <property type="reaction ID" value="UER00041"/>
</dbReference>
<evidence type="ECO:0000256" key="7">
    <source>
        <dbReference type="ARBA" id="ARBA00052328"/>
    </source>
</evidence>
<dbReference type="GO" id="GO:0005829">
    <property type="term" value="C:cytosol"/>
    <property type="evidence" value="ECO:0007669"/>
    <property type="project" value="TreeGrafter"/>
</dbReference>
<protein>
    <recommendedName>
        <fullName evidence="9">Anthranilate phosphoribosyltransferase</fullName>
        <ecNumber evidence="9">2.4.2.18</ecNumber>
    </recommendedName>
</protein>
<comment type="cofactor">
    <cofactor evidence="9">
        <name>Mg(2+)</name>
        <dbReference type="ChEBI" id="CHEBI:18420"/>
    </cofactor>
    <text evidence="9">Binds 2 magnesium ions per monomer.</text>
</comment>
<sequence length="337" mass="34627">MITELLEKVGRGQDLTRQELAFALDDLIDGGCPDLQFAGLLMGLRVKGETVEELIGAASVLRARALKLPLKTRPTLCTAGTGGDGAGGLNLSTTAAIIAAGAGVSVAKHGNRAVSSKSGSSDVLEALGVPVDLSIEATARGIETIGIGFLFAPLYHPATKAVVTIRRTLGVRTLFNLLGPLTNPAHVRTQCVGVYHPSKLRTMAEALAGLECERGLVISAEVGLDEVAPLGRTHVAALKKGEIEVFTVTPADFGFEERPLDSIKGGTPQENAAALLAILRGEDHPGRPAVLMNAAAALVAADAAGDFKEGVALADQAIASGAALAKLDGLRALKNEA</sequence>
<dbReference type="Gene3D" id="1.20.970.10">
    <property type="entry name" value="Transferase, Pyrimidine Nucleoside Phosphorylase, Chain C"/>
    <property type="match status" value="1"/>
</dbReference>
<dbReference type="NCBIfam" id="TIGR01245">
    <property type="entry name" value="trpD"/>
    <property type="match status" value="1"/>
</dbReference>
<dbReference type="InterPro" id="IPR000312">
    <property type="entry name" value="Glycosyl_Trfase_fam3"/>
</dbReference>
<feature type="binding site" evidence="9">
    <location>
        <begin position="83"/>
        <end position="84"/>
    </location>
    <ligand>
        <name>5-phospho-alpha-D-ribose 1-diphosphate</name>
        <dbReference type="ChEBI" id="CHEBI:58017"/>
    </ligand>
</feature>
<dbReference type="GO" id="GO:0000162">
    <property type="term" value="P:L-tryptophan biosynthetic process"/>
    <property type="evidence" value="ECO:0007669"/>
    <property type="project" value="UniProtKB-UniRule"/>
</dbReference>
<comment type="caution">
    <text evidence="9">Lacks conserved residue(s) required for the propagation of feature annotation.</text>
</comment>
<feature type="binding site" evidence="9">
    <location>
        <position position="111"/>
    </location>
    <ligand>
        <name>anthranilate</name>
        <dbReference type="ChEBI" id="CHEBI:16567"/>
        <label>1</label>
    </ligand>
</feature>